<evidence type="ECO:0000256" key="1">
    <source>
        <dbReference type="SAM" id="SignalP"/>
    </source>
</evidence>
<evidence type="ECO:0008006" key="4">
    <source>
        <dbReference type="Google" id="ProtNLM"/>
    </source>
</evidence>
<keyword evidence="1" id="KW-0732">Signal</keyword>
<feature type="signal peptide" evidence="1">
    <location>
        <begin position="1"/>
        <end position="20"/>
    </location>
</feature>
<dbReference type="Proteomes" id="UP001175271">
    <property type="component" value="Unassembled WGS sequence"/>
</dbReference>
<gene>
    <name evidence="2" type="ORF">QR680_000784</name>
</gene>
<name>A0AA39LEP7_9BILA</name>
<reference evidence="2" key="1">
    <citation type="submission" date="2023-06" db="EMBL/GenBank/DDBJ databases">
        <title>Genomic analysis of the entomopathogenic nematode Steinernema hermaphroditum.</title>
        <authorList>
            <person name="Schwarz E.M."/>
            <person name="Heppert J.K."/>
            <person name="Baniya A."/>
            <person name="Schwartz H.T."/>
            <person name="Tan C.-H."/>
            <person name="Antoshechkin I."/>
            <person name="Sternberg P.W."/>
            <person name="Goodrich-Blair H."/>
            <person name="Dillman A.R."/>
        </authorList>
    </citation>
    <scope>NUCLEOTIDE SEQUENCE</scope>
    <source>
        <strain evidence="2">PS9179</strain>
        <tissue evidence="2">Whole animal</tissue>
    </source>
</reference>
<sequence>MTDVRQLFCALCFLLTHIDAIKCYTGTETFMHIAPGNYSFCTYHPGTAHTSSLMDGHEEAQGFEFLANLFDAKNEMFQMDYICFHEKFTYPVDPTINEAIFEEMFRCVCGSDLCNDPKMFATYINDTRIKPKSSQKPSKNLFDMDIPAL</sequence>
<dbReference type="Pfam" id="PF17305">
    <property type="entry name" value="DUF5354"/>
    <property type="match status" value="1"/>
</dbReference>
<dbReference type="AlphaFoldDB" id="A0AA39LEP7"/>
<evidence type="ECO:0000313" key="3">
    <source>
        <dbReference type="Proteomes" id="UP001175271"/>
    </source>
</evidence>
<dbReference type="EMBL" id="JAUCMV010000005">
    <property type="protein sequence ID" value="KAK0394517.1"/>
    <property type="molecule type" value="Genomic_DNA"/>
</dbReference>
<protein>
    <recommendedName>
        <fullName evidence="4">Niemann-Pick C1 N-terminal domain-containing protein</fullName>
    </recommendedName>
</protein>
<comment type="caution">
    <text evidence="2">The sequence shown here is derived from an EMBL/GenBank/DDBJ whole genome shotgun (WGS) entry which is preliminary data.</text>
</comment>
<proteinExistence type="predicted"/>
<feature type="chain" id="PRO_5041413265" description="Niemann-Pick C1 N-terminal domain-containing protein" evidence="1">
    <location>
        <begin position="21"/>
        <end position="149"/>
    </location>
</feature>
<dbReference type="InterPro" id="IPR035291">
    <property type="entry name" value="DUF5354"/>
</dbReference>
<keyword evidence="3" id="KW-1185">Reference proteome</keyword>
<evidence type="ECO:0000313" key="2">
    <source>
        <dbReference type="EMBL" id="KAK0394517.1"/>
    </source>
</evidence>
<organism evidence="2 3">
    <name type="scientific">Steinernema hermaphroditum</name>
    <dbReference type="NCBI Taxonomy" id="289476"/>
    <lineage>
        <taxon>Eukaryota</taxon>
        <taxon>Metazoa</taxon>
        <taxon>Ecdysozoa</taxon>
        <taxon>Nematoda</taxon>
        <taxon>Chromadorea</taxon>
        <taxon>Rhabditida</taxon>
        <taxon>Tylenchina</taxon>
        <taxon>Panagrolaimomorpha</taxon>
        <taxon>Strongyloidoidea</taxon>
        <taxon>Steinernematidae</taxon>
        <taxon>Steinernema</taxon>
    </lineage>
</organism>
<accession>A0AA39LEP7</accession>